<organism evidence="7 8">
    <name type="scientific">Rothia aeria</name>
    <dbReference type="NCBI Taxonomy" id="172042"/>
    <lineage>
        <taxon>Bacteria</taxon>
        <taxon>Bacillati</taxon>
        <taxon>Actinomycetota</taxon>
        <taxon>Actinomycetes</taxon>
        <taxon>Micrococcales</taxon>
        <taxon>Micrococcaceae</taxon>
        <taxon>Rothia</taxon>
    </lineage>
</organism>
<dbReference type="KEGG" id="raj:RA11412_1746"/>
<keyword evidence="3" id="KW-0521">NADP</keyword>
<dbReference type="GO" id="GO:0009051">
    <property type="term" value="P:pentose-phosphate shunt, oxidative branch"/>
    <property type="evidence" value="ECO:0007669"/>
    <property type="project" value="TreeGrafter"/>
</dbReference>
<dbReference type="GO" id="GO:0004345">
    <property type="term" value="F:glucose-6-phosphate dehydrogenase activity"/>
    <property type="evidence" value="ECO:0007669"/>
    <property type="project" value="TreeGrafter"/>
</dbReference>
<feature type="domain" description="Glucose-6-phosphate dehydrogenase NAD-binding" evidence="6">
    <location>
        <begin position="28"/>
        <end position="155"/>
    </location>
</feature>
<dbReference type="Proteomes" id="UP000250241">
    <property type="component" value="Chromosome"/>
</dbReference>
<dbReference type="Gene3D" id="3.40.50.720">
    <property type="entry name" value="NAD(P)-binding Rossmann-like Domain"/>
    <property type="match status" value="1"/>
</dbReference>
<accession>A0A2Z5QZW6</accession>
<keyword evidence="5" id="KW-0119">Carbohydrate metabolism</keyword>
<dbReference type="InterPro" id="IPR001282">
    <property type="entry name" value="G6P_DH"/>
</dbReference>
<dbReference type="InterPro" id="IPR036291">
    <property type="entry name" value="NAD(P)-bd_dom_sf"/>
</dbReference>
<proteinExistence type="predicted"/>
<keyword evidence="8" id="KW-1185">Reference proteome</keyword>
<protein>
    <submittedName>
        <fullName evidence="7">Glucose-6-phosphate 1-dehydrogenase</fullName>
    </submittedName>
</protein>
<dbReference type="EMBL" id="AP017895">
    <property type="protein sequence ID" value="BAV88045.1"/>
    <property type="molecule type" value="Genomic_DNA"/>
</dbReference>
<dbReference type="GO" id="GO:0050661">
    <property type="term" value="F:NADP binding"/>
    <property type="evidence" value="ECO:0007669"/>
    <property type="project" value="InterPro"/>
</dbReference>
<evidence type="ECO:0000256" key="3">
    <source>
        <dbReference type="ARBA" id="ARBA00022857"/>
    </source>
</evidence>
<dbReference type="InterPro" id="IPR022674">
    <property type="entry name" value="G6P_DH_NAD-bd"/>
</dbReference>
<dbReference type="AlphaFoldDB" id="A0A2Z5QZW6"/>
<gene>
    <name evidence="7" type="ORF">RA11412_1746</name>
</gene>
<reference evidence="7 8" key="1">
    <citation type="submission" date="2016-10" db="EMBL/GenBank/DDBJ databases">
        <title>Genome sequence of Rothia aeria strain JCM11412.</title>
        <authorList>
            <person name="Nambu T."/>
        </authorList>
    </citation>
    <scope>NUCLEOTIDE SEQUENCE [LARGE SCALE GENOMIC DNA]</scope>
    <source>
        <strain evidence="7 8">JCM 11412</strain>
    </source>
</reference>
<dbReference type="PANTHER" id="PTHR23429">
    <property type="entry name" value="GLUCOSE-6-PHOSPHATE 1-DEHYDROGENASE G6PD"/>
    <property type="match status" value="1"/>
</dbReference>
<keyword evidence="2" id="KW-0313">Glucose metabolism</keyword>
<name>A0A2Z5QZW6_9MICC</name>
<dbReference type="SUPFAM" id="SSF51735">
    <property type="entry name" value="NAD(P)-binding Rossmann-fold domains"/>
    <property type="match status" value="1"/>
</dbReference>
<comment type="pathway">
    <text evidence="1">Carbohydrate degradation; pentose phosphate pathway; D-ribulose 5-phosphate from D-glucose 6-phosphate (oxidative stage): step 1/3.</text>
</comment>
<evidence type="ECO:0000313" key="7">
    <source>
        <dbReference type="EMBL" id="BAV88045.1"/>
    </source>
</evidence>
<evidence type="ECO:0000256" key="5">
    <source>
        <dbReference type="ARBA" id="ARBA00023277"/>
    </source>
</evidence>
<evidence type="ECO:0000256" key="1">
    <source>
        <dbReference type="ARBA" id="ARBA00004937"/>
    </source>
</evidence>
<evidence type="ECO:0000256" key="2">
    <source>
        <dbReference type="ARBA" id="ARBA00022526"/>
    </source>
</evidence>
<sequence>MTIGHESNPLRDSRDRRLARIAGPSALVFFGVTGDLARKKLLPAVYDLMNRGLLPPSFGLVGYGRREWSDDDFRAYVRESVQAHARTSFREDVWNQFQKGMRFVQGAFDDDAAYERLKGTLAELDERGAQGNHAFYLSIPRRLSSRCCRSLPSMGWPAVRKMRAQRMLALGGGVWWWRSRSGMTLSRPVS</sequence>
<dbReference type="GO" id="GO:0006006">
    <property type="term" value="P:glucose metabolic process"/>
    <property type="evidence" value="ECO:0007669"/>
    <property type="project" value="UniProtKB-KW"/>
</dbReference>
<evidence type="ECO:0000313" key="8">
    <source>
        <dbReference type="Proteomes" id="UP000250241"/>
    </source>
</evidence>
<dbReference type="Pfam" id="PF00479">
    <property type="entry name" value="G6PD_N"/>
    <property type="match status" value="1"/>
</dbReference>
<evidence type="ECO:0000256" key="4">
    <source>
        <dbReference type="ARBA" id="ARBA00023002"/>
    </source>
</evidence>
<keyword evidence="4" id="KW-0560">Oxidoreductase</keyword>
<dbReference type="PANTHER" id="PTHR23429:SF0">
    <property type="entry name" value="GLUCOSE-6-PHOSPHATE 1-DEHYDROGENASE"/>
    <property type="match status" value="1"/>
</dbReference>
<evidence type="ECO:0000259" key="6">
    <source>
        <dbReference type="Pfam" id="PF00479"/>
    </source>
</evidence>
<dbReference type="GO" id="GO:0005829">
    <property type="term" value="C:cytosol"/>
    <property type="evidence" value="ECO:0007669"/>
    <property type="project" value="TreeGrafter"/>
</dbReference>